<dbReference type="PRINTS" id="PR00039">
    <property type="entry name" value="HTHLYSR"/>
</dbReference>
<comment type="caution">
    <text evidence="6">The sequence shown here is derived from an EMBL/GenBank/DDBJ whole genome shotgun (WGS) entry which is preliminary data.</text>
</comment>
<comment type="similarity">
    <text evidence="1">Belongs to the LysR transcriptional regulatory family.</text>
</comment>
<dbReference type="Pfam" id="PF00126">
    <property type="entry name" value="HTH_1"/>
    <property type="match status" value="1"/>
</dbReference>
<reference evidence="6 7" key="1">
    <citation type="submission" date="2019-02" db="EMBL/GenBank/DDBJ databases">
        <title>Kribbella capetownensis sp. nov. and Kribbella speibonae sp. nov., isolated from soil.</title>
        <authorList>
            <person name="Curtis S.M."/>
            <person name="Norton I."/>
            <person name="Everest G.J."/>
            <person name="Meyers P.R."/>
        </authorList>
    </citation>
    <scope>NUCLEOTIDE SEQUENCE [LARGE SCALE GENOMIC DNA]</scope>
    <source>
        <strain evidence="6 7">NRRL B-24813</strain>
    </source>
</reference>
<dbReference type="RefSeq" id="WP_131354475.1">
    <property type="nucleotide sequence ID" value="NZ_SJKB01000003.1"/>
</dbReference>
<dbReference type="GO" id="GO:0003700">
    <property type="term" value="F:DNA-binding transcription factor activity"/>
    <property type="evidence" value="ECO:0007669"/>
    <property type="project" value="InterPro"/>
</dbReference>
<dbReference type="PROSITE" id="PS50931">
    <property type="entry name" value="HTH_LYSR"/>
    <property type="match status" value="1"/>
</dbReference>
<keyword evidence="3" id="KW-0238">DNA-binding</keyword>
<proteinExistence type="inferred from homology"/>
<dbReference type="InterPro" id="IPR000847">
    <property type="entry name" value="LysR_HTH_N"/>
</dbReference>
<dbReference type="InterPro" id="IPR005119">
    <property type="entry name" value="LysR_subst-bd"/>
</dbReference>
<keyword evidence="2" id="KW-0805">Transcription regulation</keyword>
<dbReference type="InterPro" id="IPR050950">
    <property type="entry name" value="HTH-type_LysR_regulators"/>
</dbReference>
<feature type="domain" description="HTH lysR-type" evidence="5">
    <location>
        <begin position="1"/>
        <end position="58"/>
    </location>
</feature>
<gene>
    <name evidence="6" type="ORF">E0H73_13340</name>
</gene>
<dbReference type="InterPro" id="IPR036388">
    <property type="entry name" value="WH-like_DNA-bd_sf"/>
</dbReference>
<accession>A0A4V2MBJ7</accession>
<evidence type="ECO:0000259" key="5">
    <source>
        <dbReference type="PROSITE" id="PS50931"/>
    </source>
</evidence>
<evidence type="ECO:0000256" key="3">
    <source>
        <dbReference type="ARBA" id="ARBA00023125"/>
    </source>
</evidence>
<dbReference type="CDD" id="cd05466">
    <property type="entry name" value="PBP2_LTTR_substrate"/>
    <property type="match status" value="1"/>
</dbReference>
<keyword evidence="7" id="KW-1185">Reference proteome</keyword>
<dbReference type="InterPro" id="IPR036390">
    <property type="entry name" value="WH_DNA-bd_sf"/>
</dbReference>
<dbReference type="FunFam" id="1.10.10.10:FF:000001">
    <property type="entry name" value="LysR family transcriptional regulator"/>
    <property type="match status" value="1"/>
</dbReference>
<dbReference type="EMBL" id="SJKB01000003">
    <property type="protein sequence ID" value="TCC63422.1"/>
    <property type="molecule type" value="Genomic_DNA"/>
</dbReference>
<dbReference type="GO" id="GO:0005829">
    <property type="term" value="C:cytosol"/>
    <property type="evidence" value="ECO:0007669"/>
    <property type="project" value="TreeGrafter"/>
</dbReference>
<evidence type="ECO:0000256" key="4">
    <source>
        <dbReference type="ARBA" id="ARBA00023163"/>
    </source>
</evidence>
<protein>
    <submittedName>
        <fullName evidence="6">LysR family transcriptional regulator</fullName>
    </submittedName>
</protein>
<evidence type="ECO:0000256" key="1">
    <source>
        <dbReference type="ARBA" id="ARBA00009437"/>
    </source>
</evidence>
<dbReference type="SUPFAM" id="SSF53850">
    <property type="entry name" value="Periplasmic binding protein-like II"/>
    <property type="match status" value="1"/>
</dbReference>
<evidence type="ECO:0000313" key="6">
    <source>
        <dbReference type="EMBL" id="TCC63422.1"/>
    </source>
</evidence>
<dbReference type="Gene3D" id="1.10.10.10">
    <property type="entry name" value="Winged helix-like DNA-binding domain superfamily/Winged helix DNA-binding domain"/>
    <property type="match status" value="1"/>
</dbReference>
<dbReference type="OrthoDB" id="4131546at2"/>
<keyword evidence="4" id="KW-0804">Transcription</keyword>
<sequence length="302" mass="32738">MELRQLVYFDAVVRHGGFTRAAENLRIAQPAISAQIRRLETELGTELLQRSTRRVSLTHAGELFWSRTRRVLDELDAGRADLDQLAAVLRGRVRIGATEVLGTLQLPAQLADFRRRYPGLGLTLRSGLIDVLLEALDGGELDVVIGPVHADLSPRYVVRRLVEESVVLVTPPGRRLDEPSLAAARDESFICLPVGSGLHEILTRASADAGFIPRIEFETYSPASIRELVSAGLGVALLAGSAARAPGPPIEVHPLPHLNHPPIGLMTLGERPLTPAAAAFRDFLTGRGVAEEPLGRPSPDQR</sequence>
<dbReference type="Proteomes" id="UP000291144">
    <property type="component" value="Unassembled WGS sequence"/>
</dbReference>
<dbReference type="AlphaFoldDB" id="A0A4V2MBJ7"/>
<evidence type="ECO:0000256" key="2">
    <source>
        <dbReference type="ARBA" id="ARBA00023015"/>
    </source>
</evidence>
<name>A0A4V2MBJ7_9ACTN</name>
<evidence type="ECO:0000313" key="7">
    <source>
        <dbReference type="Proteomes" id="UP000291144"/>
    </source>
</evidence>
<dbReference type="Gene3D" id="3.40.190.290">
    <property type="match status" value="1"/>
</dbReference>
<dbReference type="SUPFAM" id="SSF46785">
    <property type="entry name" value="Winged helix' DNA-binding domain"/>
    <property type="match status" value="1"/>
</dbReference>
<dbReference type="GO" id="GO:0003677">
    <property type="term" value="F:DNA binding"/>
    <property type="evidence" value="ECO:0007669"/>
    <property type="project" value="UniProtKB-KW"/>
</dbReference>
<organism evidence="6 7">
    <name type="scientific">Kribbella pittospori</name>
    <dbReference type="NCBI Taxonomy" id="722689"/>
    <lineage>
        <taxon>Bacteria</taxon>
        <taxon>Bacillati</taxon>
        <taxon>Actinomycetota</taxon>
        <taxon>Actinomycetes</taxon>
        <taxon>Propionibacteriales</taxon>
        <taxon>Kribbellaceae</taxon>
        <taxon>Kribbella</taxon>
    </lineage>
</organism>
<dbReference type="PANTHER" id="PTHR30419">
    <property type="entry name" value="HTH-TYPE TRANSCRIPTIONAL REGULATOR YBHD"/>
    <property type="match status" value="1"/>
</dbReference>
<dbReference type="Pfam" id="PF03466">
    <property type="entry name" value="LysR_substrate"/>
    <property type="match status" value="1"/>
</dbReference>